<feature type="transmembrane region" description="Helical" evidence="7">
    <location>
        <begin position="359"/>
        <end position="381"/>
    </location>
</feature>
<evidence type="ECO:0000256" key="5">
    <source>
        <dbReference type="ARBA" id="ARBA00022989"/>
    </source>
</evidence>
<proteinExistence type="inferred from homology"/>
<feature type="transmembrane region" description="Helical" evidence="7">
    <location>
        <begin position="326"/>
        <end position="347"/>
    </location>
</feature>
<evidence type="ECO:0000256" key="4">
    <source>
        <dbReference type="ARBA" id="ARBA00022692"/>
    </source>
</evidence>
<evidence type="ECO:0000256" key="2">
    <source>
        <dbReference type="ARBA" id="ARBA00007430"/>
    </source>
</evidence>
<feature type="transmembrane region" description="Helical" evidence="7">
    <location>
        <begin position="152"/>
        <end position="172"/>
    </location>
</feature>
<feature type="transmembrane region" description="Helical" evidence="7">
    <location>
        <begin position="48"/>
        <end position="73"/>
    </location>
</feature>
<sequence length="480" mass="51293">MKNKLRGSGRVSMRRAAAIQFASKYVSLGAQLVITAVLARLISPEEFGLLAIITVFTAFFSLFSDMGIGVAIVQFRDLGERDFGALFVFSALIAFALAGLFCALSPAVAAFYGEPSLMPLCCAASLSLVFSTLNMVPNGLMLRERRFGSIGLRLVVATAVSGVAAIASAFFGAGVYSLIVQVVTSSAIVFIWNYTMRPIGRLSIHFVAPLRRIISYSGYQFGFSAINYFARNLDTLLIGKALGVVAVGNYDKAYKLTGYPLSSFSSVVASVVQPYMAEHQDNKDVVFAYWMKIEKGLSLAGACIMAVFVSAAAEIVGLFYGSQWGAAIPPFAILSFSVYFQVVWNPSGAFFQSLGRTDLMFKAGVVNTLLTISGLLVGLAGGSIVSVSVGIAVAYCLHSISLCWFLLWKCFGVKPAKLLSFLPEFATALVAIVACEFASPYFPAGMFPSFCCKVLLAGAVLLLGFGLTGQLSHLRALLCR</sequence>
<feature type="transmembrane region" description="Helical" evidence="7">
    <location>
        <begin position="117"/>
        <end position="140"/>
    </location>
</feature>
<dbReference type="InterPro" id="IPR050833">
    <property type="entry name" value="Poly_Biosynth_Transport"/>
</dbReference>
<keyword evidence="5 7" id="KW-1133">Transmembrane helix</keyword>
<protein>
    <submittedName>
        <fullName evidence="8">Lipopolysaccharide biosynthesis protein</fullName>
    </submittedName>
</protein>
<comment type="similarity">
    <text evidence="2">Belongs to the polysaccharide synthase family.</text>
</comment>
<dbReference type="RefSeq" id="WP_242166235.1">
    <property type="nucleotide sequence ID" value="NZ_JAJMLW010000004.1"/>
</dbReference>
<keyword evidence="6 7" id="KW-0472">Membrane</keyword>
<accession>A0ABS9WIL9</accession>
<gene>
    <name evidence="8" type="ORF">LPT13_10255</name>
</gene>
<keyword evidence="9" id="KW-1185">Reference proteome</keyword>
<evidence type="ECO:0000256" key="7">
    <source>
        <dbReference type="SAM" id="Phobius"/>
    </source>
</evidence>
<comment type="subcellular location">
    <subcellularLocation>
        <location evidence="1">Cell membrane</location>
        <topology evidence="1">Multi-pass membrane protein</topology>
    </subcellularLocation>
</comment>
<dbReference type="CDD" id="cd13127">
    <property type="entry name" value="MATE_tuaB_like"/>
    <property type="match status" value="1"/>
</dbReference>
<dbReference type="Proteomes" id="UP001430755">
    <property type="component" value="Unassembled WGS sequence"/>
</dbReference>
<evidence type="ECO:0000256" key="3">
    <source>
        <dbReference type="ARBA" id="ARBA00022475"/>
    </source>
</evidence>
<dbReference type="PANTHER" id="PTHR30250:SF10">
    <property type="entry name" value="LIPOPOLYSACCHARIDE BIOSYNTHESIS PROTEIN WZXC"/>
    <property type="match status" value="1"/>
</dbReference>
<feature type="transmembrane region" description="Helical" evidence="7">
    <location>
        <begin position="297"/>
        <end position="320"/>
    </location>
</feature>
<feature type="transmembrane region" description="Helical" evidence="7">
    <location>
        <begin position="85"/>
        <end position="111"/>
    </location>
</feature>
<evidence type="ECO:0000313" key="8">
    <source>
        <dbReference type="EMBL" id="MCI2242727.1"/>
    </source>
</evidence>
<dbReference type="PANTHER" id="PTHR30250">
    <property type="entry name" value="PST FAMILY PREDICTED COLANIC ACID TRANSPORTER"/>
    <property type="match status" value="1"/>
</dbReference>
<evidence type="ECO:0000256" key="6">
    <source>
        <dbReference type="ARBA" id="ARBA00023136"/>
    </source>
</evidence>
<evidence type="ECO:0000256" key="1">
    <source>
        <dbReference type="ARBA" id="ARBA00004651"/>
    </source>
</evidence>
<name>A0ABS9WIL9_9ACTN</name>
<feature type="transmembrane region" description="Helical" evidence="7">
    <location>
        <begin position="445"/>
        <end position="467"/>
    </location>
</feature>
<dbReference type="Pfam" id="PF13440">
    <property type="entry name" value="Polysacc_synt_3"/>
    <property type="match status" value="1"/>
</dbReference>
<evidence type="ECO:0000313" key="9">
    <source>
        <dbReference type="Proteomes" id="UP001430755"/>
    </source>
</evidence>
<keyword evidence="3" id="KW-1003">Cell membrane</keyword>
<dbReference type="EMBL" id="JAJMLW010000004">
    <property type="protein sequence ID" value="MCI2242727.1"/>
    <property type="molecule type" value="Genomic_DNA"/>
</dbReference>
<feature type="transmembrane region" description="Helical" evidence="7">
    <location>
        <begin position="21"/>
        <end position="42"/>
    </location>
</feature>
<feature type="transmembrane region" description="Helical" evidence="7">
    <location>
        <begin position="387"/>
        <end position="407"/>
    </location>
</feature>
<reference evidence="8" key="1">
    <citation type="submission" date="2021-11" db="EMBL/GenBank/DDBJ databases">
        <title>A Novel Adlercreutzia Species, isolated from a Allomyrina dichotoma larva feces.</title>
        <authorList>
            <person name="Suh M.K."/>
        </authorList>
    </citation>
    <scope>NUCLEOTIDE SEQUENCE</scope>
    <source>
        <strain evidence="8">JBNU-10</strain>
    </source>
</reference>
<keyword evidence="4 7" id="KW-0812">Transmembrane</keyword>
<organism evidence="8 9">
    <name type="scientific">Adlercreutzia faecimuris</name>
    <dbReference type="NCBI Taxonomy" id="2897341"/>
    <lineage>
        <taxon>Bacteria</taxon>
        <taxon>Bacillati</taxon>
        <taxon>Actinomycetota</taxon>
        <taxon>Coriobacteriia</taxon>
        <taxon>Eggerthellales</taxon>
        <taxon>Eggerthellaceae</taxon>
        <taxon>Adlercreutzia</taxon>
    </lineage>
</organism>
<comment type="caution">
    <text evidence="8">The sequence shown here is derived from an EMBL/GenBank/DDBJ whole genome shotgun (WGS) entry which is preliminary data.</text>
</comment>
<feature type="transmembrane region" description="Helical" evidence="7">
    <location>
        <begin position="178"/>
        <end position="195"/>
    </location>
</feature>
<feature type="transmembrane region" description="Helical" evidence="7">
    <location>
        <begin position="419"/>
        <end position="439"/>
    </location>
</feature>